<evidence type="ECO:0000313" key="10">
    <source>
        <dbReference type="EMBL" id="OGF62747.1"/>
    </source>
</evidence>
<evidence type="ECO:0000256" key="8">
    <source>
        <dbReference type="HAMAP-Rule" id="MF_00101"/>
    </source>
</evidence>
<dbReference type="NCBIfam" id="TIGR00556">
    <property type="entry name" value="pantethn_trn"/>
    <property type="match status" value="1"/>
</dbReference>
<keyword evidence="1 8" id="KW-0444">Lipid biosynthesis</keyword>
<comment type="caution">
    <text evidence="10">The sequence shown here is derived from an EMBL/GenBank/DDBJ whole genome shotgun (WGS) entry which is preliminary data.</text>
</comment>
<name>A0A1F5VH09_9BACT</name>
<evidence type="ECO:0000256" key="7">
    <source>
        <dbReference type="ARBA" id="ARBA00023160"/>
    </source>
</evidence>
<sequence>MIIGIGVDIIEINRVEELIKNYPDHAIHKLFTSREIEYCESQRMKYHNYSGRFAAKEATMKALGAGIRSGVGWQDIEILNIGTGKPVLYLYKKAREIALEKNVQTIEVSISHSKENAVAMVVMF</sequence>
<dbReference type="InterPro" id="IPR004568">
    <property type="entry name" value="Ppantetheine-prot_Trfase_dom"/>
</dbReference>
<organism evidence="10 11">
    <name type="scientific">Candidatus Fischerbacteria bacterium RBG_13_37_8</name>
    <dbReference type="NCBI Taxonomy" id="1817863"/>
    <lineage>
        <taxon>Bacteria</taxon>
        <taxon>Candidatus Fischeribacteriota</taxon>
    </lineage>
</organism>
<dbReference type="Gene3D" id="3.90.470.20">
    <property type="entry name" value="4'-phosphopantetheinyl transferase domain"/>
    <property type="match status" value="1"/>
</dbReference>
<evidence type="ECO:0000259" key="9">
    <source>
        <dbReference type="Pfam" id="PF01648"/>
    </source>
</evidence>
<dbReference type="GO" id="GO:0006633">
    <property type="term" value="P:fatty acid biosynthetic process"/>
    <property type="evidence" value="ECO:0007669"/>
    <property type="project" value="UniProtKB-UniRule"/>
</dbReference>
<dbReference type="GO" id="GO:0000287">
    <property type="term" value="F:magnesium ion binding"/>
    <property type="evidence" value="ECO:0007669"/>
    <property type="project" value="UniProtKB-UniRule"/>
</dbReference>
<keyword evidence="5 8" id="KW-0460">Magnesium</keyword>
<comment type="subcellular location">
    <subcellularLocation>
        <location evidence="8">Cytoplasm</location>
    </subcellularLocation>
</comment>
<evidence type="ECO:0000256" key="4">
    <source>
        <dbReference type="ARBA" id="ARBA00022832"/>
    </source>
</evidence>
<keyword evidence="6 8" id="KW-0443">Lipid metabolism</keyword>
<keyword evidence="4 8" id="KW-0276">Fatty acid metabolism</keyword>
<protein>
    <recommendedName>
        <fullName evidence="8">Holo-[acyl-carrier-protein] synthase</fullName>
        <shortName evidence="8">Holo-ACP synthase</shortName>
        <ecNumber evidence="8">2.7.8.7</ecNumber>
    </recommendedName>
    <alternativeName>
        <fullName evidence="8">4'-phosphopantetheinyl transferase AcpS</fullName>
    </alternativeName>
</protein>
<proteinExistence type="inferred from homology"/>
<feature type="binding site" evidence="8">
    <location>
        <position position="57"/>
    </location>
    <ligand>
        <name>Mg(2+)</name>
        <dbReference type="ChEBI" id="CHEBI:18420"/>
    </ligand>
</feature>
<dbReference type="SUPFAM" id="SSF56214">
    <property type="entry name" value="4'-phosphopantetheinyl transferase"/>
    <property type="match status" value="1"/>
</dbReference>
<keyword evidence="7 8" id="KW-0275">Fatty acid biosynthesis</keyword>
<evidence type="ECO:0000313" key="11">
    <source>
        <dbReference type="Proteomes" id="UP000178943"/>
    </source>
</evidence>
<reference evidence="10 11" key="1">
    <citation type="journal article" date="2016" name="Nat. Commun.">
        <title>Thousands of microbial genomes shed light on interconnected biogeochemical processes in an aquifer system.</title>
        <authorList>
            <person name="Anantharaman K."/>
            <person name="Brown C.T."/>
            <person name="Hug L.A."/>
            <person name="Sharon I."/>
            <person name="Castelle C.J."/>
            <person name="Probst A.J."/>
            <person name="Thomas B.C."/>
            <person name="Singh A."/>
            <person name="Wilkins M.J."/>
            <person name="Karaoz U."/>
            <person name="Brodie E.L."/>
            <person name="Williams K.H."/>
            <person name="Hubbard S.S."/>
            <person name="Banfield J.F."/>
        </authorList>
    </citation>
    <scope>NUCLEOTIDE SEQUENCE [LARGE SCALE GENOMIC DNA]</scope>
</reference>
<evidence type="ECO:0000256" key="6">
    <source>
        <dbReference type="ARBA" id="ARBA00023098"/>
    </source>
</evidence>
<keyword evidence="2 8" id="KW-0808">Transferase</keyword>
<comment type="function">
    <text evidence="8">Transfers the 4'-phosphopantetheine moiety from coenzyme A to a Ser of acyl-carrier-protein.</text>
</comment>
<dbReference type="GO" id="GO:0005737">
    <property type="term" value="C:cytoplasm"/>
    <property type="evidence" value="ECO:0007669"/>
    <property type="project" value="UniProtKB-SubCell"/>
</dbReference>
<dbReference type="NCBIfam" id="TIGR00516">
    <property type="entry name" value="acpS"/>
    <property type="match status" value="1"/>
</dbReference>
<dbReference type="HAMAP" id="MF_00101">
    <property type="entry name" value="AcpS"/>
    <property type="match status" value="1"/>
</dbReference>
<evidence type="ECO:0000256" key="5">
    <source>
        <dbReference type="ARBA" id="ARBA00022842"/>
    </source>
</evidence>
<evidence type="ECO:0000256" key="3">
    <source>
        <dbReference type="ARBA" id="ARBA00022723"/>
    </source>
</evidence>
<dbReference type="GO" id="GO:0008897">
    <property type="term" value="F:holo-[acyl-carrier-protein] synthase activity"/>
    <property type="evidence" value="ECO:0007669"/>
    <property type="project" value="UniProtKB-UniRule"/>
</dbReference>
<dbReference type="InterPro" id="IPR008278">
    <property type="entry name" value="4-PPantetheinyl_Trfase_dom"/>
</dbReference>
<gene>
    <name evidence="8" type="primary">acpS</name>
    <name evidence="10" type="ORF">A2Y62_06340</name>
</gene>
<dbReference type="STRING" id="1817863.A2Y62_06340"/>
<dbReference type="AlphaFoldDB" id="A0A1F5VH09"/>
<comment type="cofactor">
    <cofactor evidence="8">
        <name>Mg(2+)</name>
        <dbReference type="ChEBI" id="CHEBI:18420"/>
    </cofactor>
</comment>
<feature type="domain" description="4'-phosphopantetheinyl transferase" evidence="9">
    <location>
        <begin position="4"/>
        <end position="105"/>
    </location>
</feature>
<dbReference type="Proteomes" id="UP000178943">
    <property type="component" value="Unassembled WGS sequence"/>
</dbReference>
<dbReference type="InterPro" id="IPR002582">
    <property type="entry name" value="ACPS"/>
</dbReference>
<keyword evidence="3 8" id="KW-0479">Metal-binding</keyword>
<dbReference type="Pfam" id="PF01648">
    <property type="entry name" value="ACPS"/>
    <property type="match status" value="1"/>
</dbReference>
<dbReference type="EMBL" id="MFGW01000176">
    <property type="protein sequence ID" value="OGF62747.1"/>
    <property type="molecule type" value="Genomic_DNA"/>
</dbReference>
<comment type="similarity">
    <text evidence="8">Belongs to the P-Pant transferase superfamily. AcpS family.</text>
</comment>
<dbReference type="InterPro" id="IPR037143">
    <property type="entry name" value="4-PPantetheinyl_Trfase_dom_sf"/>
</dbReference>
<evidence type="ECO:0000256" key="2">
    <source>
        <dbReference type="ARBA" id="ARBA00022679"/>
    </source>
</evidence>
<feature type="binding site" evidence="8">
    <location>
        <position position="8"/>
    </location>
    <ligand>
        <name>Mg(2+)</name>
        <dbReference type="ChEBI" id="CHEBI:18420"/>
    </ligand>
</feature>
<comment type="catalytic activity">
    <reaction evidence="8">
        <text>apo-[ACP] + CoA = holo-[ACP] + adenosine 3',5'-bisphosphate + H(+)</text>
        <dbReference type="Rhea" id="RHEA:12068"/>
        <dbReference type="Rhea" id="RHEA-COMP:9685"/>
        <dbReference type="Rhea" id="RHEA-COMP:9690"/>
        <dbReference type="ChEBI" id="CHEBI:15378"/>
        <dbReference type="ChEBI" id="CHEBI:29999"/>
        <dbReference type="ChEBI" id="CHEBI:57287"/>
        <dbReference type="ChEBI" id="CHEBI:58343"/>
        <dbReference type="ChEBI" id="CHEBI:64479"/>
        <dbReference type="EC" id="2.7.8.7"/>
    </reaction>
</comment>
<dbReference type="EC" id="2.7.8.7" evidence="8"/>
<evidence type="ECO:0000256" key="1">
    <source>
        <dbReference type="ARBA" id="ARBA00022516"/>
    </source>
</evidence>
<accession>A0A1F5VH09</accession>
<keyword evidence="8" id="KW-0963">Cytoplasm</keyword>